<dbReference type="Proteomes" id="UP000499080">
    <property type="component" value="Unassembled WGS sequence"/>
</dbReference>
<protein>
    <submittedName>
        <fullName evidence="1">Uncharacterized protein</fullName>
    </submittedName>
</protein>
<reference evidence="1 2" key="1">
    <citation type="journal article" date="2019" name="Sci. Rep.">
        <title>Orb-weaving spider Araneus ventricosus genome elucidates the spidroin gene catalogue.</title>
        <authorList>
            <person name="Kono N."/>
            <person name="Nakamura H."/>
            <person name="Ohtoshi R."/>
            <person name="Moran D.A.P."/>
            <person name="Shinohara A."/>
            <person name="Yoshida Y."/>
            <person name="Fujiwara M."/>
            <person name="Mori M."/>
            <person name="Tomita M."/>
            <person name="Arakawa K."/>
        </authorList>
    </citation>
    <scope>NUCLEOTIDE SEQUENCE [LARGE SCALE GENOMIC DNA]</scope>
</reference>
<name>A0A4Y2Q5I6_ARAVE</name>
<organism evidence="1 2">
    <name type="scientific">Araneus ventricosus</name>
    <name type="common">Orbweaver spider</name>
    <name type="synonym">Epeira ventricosa</name>
    <dbReference type="NCBI Taxonomy" id="182803"/>
    <lineage>
        <taxon>Eukaryota</taxon>
        <taxon>Metazoa</taxon>
        <taxon>Ecdysozoa</taxon>
        <taxon>Arthropoda</taxon>
        <taxon>Chelicerata</taxon>
        <taxon>Arachnida</taxon>
        <taxon>Araneae</taxon>
        <taxon>Araneomorphae</taxon>
        <taxon>Entelegynae</taxon>
        <taxon>Araneoidea</taxon>
        <taxon>Araneidae</taxon>
        <taxon>Araneus</taxon>
    </lineage>
</organism>
<evidence type="ECO:0000313" key="2">
    <source>
        <dbReference type="Proteomes" id="UP000499080"/>
    </source>
</evidence>
<keyword evidence="2" id="KW-1185">Reference proteome</keyword>
<dbReference type="EMBL" id="BGPR01013140">
    <property type="protein sequence ID" value="GBN59418.1"/>
    <property type="molecule type" value="Genomic_DNA"/>
</dbReference>
<sequence length="106" mass="11597">MGSATTTSTSLAQVDSLLQRLAEENGLDIVDQLATAKPVPVEGLSTASVDRSLAEEDALTRRNLLSTKNMKSTMVLWSVPLIFMQYLKLQKVAAESLEAARWWGQC</sequence>
<comment type="caution">
    <text evidence="1">The sequence shown here is derived from an EMBL/GenBank/DDBJ whole genome shotgun (WGS) entry which is preliminary data.</text>
</comment>
<dbReference type="Gene3D" id="6.10.250.440">
    <property type="match status" value="1"/>
</dbReference>
<dbReference type="OrthoDB" id="10266568at2759"/>
<gene>
    <name evidence="1" type="ORF">AVEN_143127_1</name>
</gene>
<evidence type="ECO:0000313" key="1">
    <source>
        <dbReference type="EMBL" id="GBN59418.1"/>
    </source>
</evidence>
<proteinExistence type="predicted"/>
<accession>A0A4Y2Q5I6</accession>
<dbReference type="AlphaFoldDB" id="A0A4Y2Q5I6"/>